<feature type="non-terminal residue" evidence="2">
    <location>
        <position position="157"/>
    </location>
</feature>
<accession>A0ABS8UTN6</accession>
<gene>
    <name evidence="2" type="ORF">HAX54_022069</name>
</gene>
<evidence type="ECO:0000256" key="1">
    <source>
        <dbReference type="SAM" id="MobiDB-lite"/>
    </source>
</evidence>
<reference evidence="2 3" key="1">
    <citation type="journal article" date="2021" name="BMC Genomics">
        <title>Datura genome reveals duplications of psychoactive alkaloid biosynthetic genes and high mutation rate following tissue culture.</title>
        <authorList>
            <person name="Rajewski A."/>
            <person name="Carter-House D."/>
            <person name="Stajich J."/>
            <person name="Litt A."/>
        </authorList>
    </citation>
    <scope>NUCLEOTIDE SEQUENCE [LARGE SCALE GENOMIC DNA]</scope>
    <source>
        <strain evidence="2">AR-01</strain>
    </source>
</reference>
<comment type="caution">
    <text evidence="2">The sequence shown here is derived from an EMBL/GenBank/DDBJ whole genome shotgun (WGS) entry which is preliminary data.</text>
</comment>
<dbReference type="Proteomes" id="UP000823775">
    <property type="component" value="Unassembled WGS sequence"/>
</dbReference>
<keyword evidence="3" id="KW-1185">Reference proteome</keyword>
<feature type="region of interest" description="Disordered" evidence="1">
    <location>
        <begin position="34"/>
        <end position="57"/>
    </location>
</feature>
<sequence length="157" mass="17380">MFIGNPKHVVERGYQLLTGRHEALNHRRERQVVPRDRECRARRAGGGQGGRRQADHHLVDEENVFAGAKENATGIGDSGPSMATPEVPYYPTFDDAVTSMEAQYIGYVTPPAAVFSFVQISRSQYQGLGNASSFTPFRVPNFPRHNSPFAPSLSFTD</sequence>
<organism evidence="2 3">
    <name type="scientific">Datura stramonium</name>
    <name type="common">Jimsonweed</name>
    <name type="synonym">Common thornapple</name>
    <dbReference type="NCBI Taxonomy" id="4076"/>
    <lineage>
        <taxon>Eukaryota</taxon>
        <taxon>Viridiplantae</taxon>
        <taxon>Streptophyta</taxon>
        <taxon>Embryophyta</taxon>
        <taxon>Tracheophyta</taxon>
        <taxon>Spermatophyta</taxon>
        <taxon>Magnoliopsida</taxon>
        <taxon>eudicotyledons</taxon>
        <taxon>Gunneridae</taxon>
        <taxon>Pentapetalae</taxon>
        <taxon>asterids</taxon>
        <taxon>lamiids</taxon>
        <taxon>Solanales</taxon>
        <taxon>Solanaceae</taxon>
        <taxon>Solanoideae</taxon>
        <taxon>Datureae</taxon>
        <taxon>Datura</taxon>
    </lineage>
</organism>
<evidence type="ECO:0000313" key="3">
    <source>
        <dbReference type="Proteomes" id="UP000823775"/>
    </source>
</evidence>
<protein>
    <submittedName>
        <fullName evidence="2">Uncharacterized protein</fullName>
    </submittedName>
</protein>
<proteinExistence type="predicted"/>
<evidence type="ECO:0000313" key="2">
    <source>
        <dbReference type="EMBL" id="MCD9638225.1"/>
    </source>
</evidence>
<dbReference type="EMBL" id="JACEIK010002650">
    <property type="protein sequence ID" value="MCD9638225.1"/>
    <property type="molecule type" value="Genomic_DNA"/>
</dbReference>
<name>A0ABS8UTN6_DATST</name>